<name>A0ACC0PDV4_RHOML</name>
<comment type="caution">
    <text evidence="1">The sequence shown here is derived from an EMBL/GenBank/DDBJ whole genome shotgun (WGS) entry which is preliminary data.</text>
</comment>
<accession>A0ACC0PDV4</accession>
<organism evidence="1 2">
    <name type="scientific">Rhododendron molle</name>
    <name type="common">Chinese azalea</name>
    <name type="synonym">Azalea mollis</name>
    <dbReference type="NCBI Taxonomy" id="49168"/>
    <lineage>
        <taxon>Eukaryota</taxon>
        <taxon>Viridiplantae</taxon>
        <taxon>Streptophyta</taxon>
        <taxon>Embryophyta</taxon>
        <taxon>Tracheophyta</taxon>
        <taxon>Spermatophyta</taxon>
        <taxon>Magnoliopsida</taxon>
        <taxon>eudicotyledons</taxon>
        <taxon>Gunneridae</taxon>
        <taxon>Pentapetalae</taxon>
        <taxon>asterids</taxon>
        <taxon>Ericales</taxon>
        <taxon>Ericaceae</taxon>
        <taxon>Ericoideae</taxon>
        <taxon>Rhodoreae</taxon>
        <taxon>Rhododendron</taxon>
    </lineage>
</organism>
<sequence length="79" mass="8468">MIEIRELEGGDAMAGNGPLNLSTGGSTGRDELHISATDRSIGADFSSLDVEPSGELHTYIRHLDQKIDNLTSTIEDRAV</sequence>
<gene>
    <name evidence="1" type="ORF">RHMOL_Rhmol03G0139300</name>
</gene>
<proteinExistence type="predicted"/>
<evidence type="ECO:0000313" key="1">
    <source>
        <dbReference type="EMBL" id="KAI8563825.1"/>
    </source>
</evidence>
<dbReference type="Proteomes" id="UP001062846">
    <property type="component" value="Chromosome 3"/>
</dbReference>
<keyword evidence="2" id="KW-1185">Reference proteome</keyword>
<protein>
    <submittedName>
        <fullName evidence="1">Uncharacterized protein</fullName>
    </submittedName>
</protein>
<reference evidence="1" key="1">
    <citation type="submission" date="2022-02" db="EMBL/GenBank/DDBJ databases">
        <title>Plant Genome Project.</title>
        <authorList>
            <person name="Zhang R.-G."/>
        </authorList>
    </citation>
    <scope>NUCLEOTIDE SEQUENCE</scope>
    <source>
        <strain evidence="1">AT1</strain>
    </source>
</reference>
<evidence type="ECO:0000313" key="2">
    <source>
        <dbReference type="Proteomes" id="UP001062846"/>
    </source>
</evidence>
<dbReference type="EMBL" id="CM046390">
    <property type="protein sequence ID" value="KAI8563825.1"/>
    <property type="molecule type" value="Genomic_DNA"/>
</dbReference>